<evidence type="ECO:0000313" key="9">
    <source>
        <dbReference type="EMBL" id="MDM0043329.1"/>
    </source>
</evidence>
<dbReference type="InterPro" id="IPR003362">
    <property type="entry name" value="Bact_transf"/>
</dbReference>
<accession>A0ABT7N5V3</accession>
<evidence type="ECO:0000259" key="8">
    <source>
        <dbReference type="Pfam" id="PF02397"/>
    </source>
</evidence>
<dbReference type="PANTHER" id="PTHR30576:SF0">
    <property type="entry name" value="UNDECAPRENYL-PHOSPHATE N-ACETYLGALACTOSAMINYL 1-PHOSPHATE TRANSFERASE-RELATED"/>
    <property type="match status" value="1"/>
</dbReference>
<evidence type="ECO:0000313" key="10">
    <source>
        <dbReference type="Proteomes" id="UP001174908"/>
    </source>
</evidence>
<sequence>MLSTSATGFREASLPALGKLNPLLDLILRGGDLVLFVVSGMLAFALRFGHLDMGDDYVHAICRGVLFAVIIFNGGSLYRRWRGRTTANEALKVAALWPLLFCVMAVYALAVRDGQDVSRIWWACWLVLSMSGALLLRMAVRARWLSARRVDIRNSVVVGANPEAQRLVDAIRGDDLCGIEVHGWFATHADRCELTGAPMIGRLDGLAAYVESRGIDLVWLALPMRDQAKISYALSQLKHSTADVKLVPDLFGLHLLNHSVEEVVGLPVITLQQTPLQGAARVVKAVEDRALALLILLLISPLMLAIAAAVKLSSPGPVFYRQERVSWNNRRFWMYKFRSMPVDAEQRSGAVWAKAGESRATRVGAFLRKTSLDELPQFFNVLVGDMSIVGPRPERPVFVEQFKNQIPDYMKKHMVKAGITGWAQVNGWRGSTDLNRRIECDIYYIENWSLKFDLQIIALTLLKGFVNKNAY</sequence>
<dbReference type="Proteomes" id="UP001174908">
    <property type="component" value="Unassembled WGS sequence"/>
</dbReference>
<name>A0ABT7N5V3_9BURK</name>
<dbReference type="EC" id="2.7.8.31" evidence="9"/>
<comment type="similarity">
    <text evidence="2">Belongs to the bacterial sugar transferase family.</text>
</comment>
<feature type="transmembrane region" description="Helical" evidence="7">
    <location>
        <begin position="290"/>
        <end position="310"/>
    </location>
</feature>
<evidence type="ECO:0000256" key="4">
    <source>
        <dbReference type="ARBA" id="ARBA00022692"/>
    </source>
</evidence>
<feature type="transmembrane region" description="Helical" evidence="7">
    <location>
        <begin position="26"/>
        <end position="45"/>
    </location>
</feature>
<keyword evidence="5 7" id="KW-1133">Transmembrane helix</keyword>
<keyword evidence="10" id="KW-1185">Reference proteome</keyword>
<keyword evidence="4 7" id="KW-0812">Transmembrane</keyword>
<keyword evidence="3 9" id="KW-0808">Transferase</keyword>
<dbReference type="EMBL" id="JASZYV010000001">
    <property type="protein sequence ID" value="MDM0043329.1"/>
    <property type="molecule type" value="Genomic_DNA"/>
</dbReference>
<reference evidence="9" key="1">
    <citation type="submission" date="2023-06" db="EMBL/GenBank/DDBJ databases">
        <authorList>
            <person name="Jiang Y."/>
            <person name="Liu Q."/>
        </authorList>
    </citation>
    <scope>NUCLEOTIDE SEQUENCE</scope>
    <source>
        <strain evidence="9">CGMCC 1.12089</strain>
    </source>
</reference>
<evidence type="ECO:0000256" key="3">
    <source>
        <dbReference type="ARBA" id="ARBA00022679"/>
    </source>
</evidence>
<dbReference type="Gene3D" id="3.40.50.720">
    <property type="entry name" value="NAD(P)-binding Rossmann-like Domain"/>
    <property type="match status" value="1"/>
</dbReference>
<evidence type="ECO:0000256" key="7">
    <source>
        <dbReference type="SAM" id="Phobius"/>
    </source>
</evidence>
<feature type="domain" description="Bacterial sugar transferase" evidence="8">
    <location>
        <begin position="284"/>
        <end position="463"/>
    </location>
</feature>
<comment type="caution">
    <text evidence="9">The sequence shown here is derived from an EMBL/GenBank/DDBJ whole genome shotgun (WGS) entry which is preliminary data.</text>
</comment>
<dbReference type="InterPro" id="IPR017473">
    <property type="entry name" value="Undecaprenyl-P_gluc_Ptfrase"/>
</dbReference>
<comment type="subcellular location">
    <subcellularLocation>
        <location evidence="1">Membrane</location>
        <topology evidence="1">Multi-pass membrane protein</topology>
    </subcellularLocation>
</comment>
<evidence type="ECO:0000256" key="6">
    <source>
        <dbReference type="ARBA" id="ARBA00023136"/>
    </source>
</evidence>
<dbReference type="Pfam" id="PF13727">
    <property type="entry name" value="CoA_binding_3"/>
    <property type="match status" value="1"/>
</dbReference>
<protein>
    <submittedName>
        <fullName evidence="9">Undecaprenyl-phosphate glucose phosphotransferase</fullName>
        <ecNumber evidence="9">2.7.8.31</ecNumber>
    </submittedName>
</protein>
<gene>
    <name evidence="9" type="ORF">QTH91_02435</name>
</gene>
<dbReference type="NCBIfam" id="TIGR03025">
    <property type="entry name" value="EPS_sugtrans"/>
    <property type="match status" value="1"/>
</dbReference>
<keyword evidence="6 7" id="KW-0472">Membrane</keyword>
<dbReference type="InterPro" id="IPR017475">
    <property type="entry name" value="EPS_sugar_tfrase"/>
</dbReference>
<evidence type="ECO:0000256" key="2">
    <source>
        <dbReference type="ARBA" id="ARBA00006464"/>
    </source>
</evidence>
<dbReference type="NCBIfam" id="TIGR03023">
    <property type="entry name" value="WcaJ_sugtrans"/>
    <property type="match status" value="1"/>
</dbReference>
<evidence type="ECO:0000256" key="1">
    <source>
        <dbReference type="ARBA" id="ARBA00004141"/>
    </source>
</evidence>
<feature type="transmembrane region" description="Helical" evidence="7">
    <location>
        <begin position="57"/>
        <end position="78"/>
    </location>
</feature>
<dbReference type="RefSeq" id="WP_286658445.1">
    <property type="nucleotide sequence ID" value="NZ_JASZYV010000001.1"/>
</dbReference>
<organism evidence="9 10">
    <name type="scientific">Variovorax dokdonensis</name>
    <dbReference type="NCBI Taxonomy" id="344883"/>
    <lineage>
        <taxon>Bacteria</taxon>
        <taxon>Pseudomonadati</taxon>
        <taxon>Pseudomonadota</taxon>
        <taxon>Betaproteobacteria</taxon>
        <taxon>Burkholderiales</taxon>
        <taxon>Comamonadaceae</taxon>
        <taxon>Variovorax</taxon>
    </lineage>
</organism>
<dbReference type="Pfam" id="PF02397">
    <property type="entry name" value="Bac_transf"/>
    <property type="match status" value="1"/>
</dbReference>
<dbReference type="GO" id="GO:0089702">
    <property type="term" value="F:undecaprenyl-phosphate glucose phosphotransferase activity"/>
    <property type="evidence" value="ECO:0007669"/>
    <property type="project" value="UniProtKB-EC"/>
</dbReference>
<evidence type="ECO:0000256" key="5">
    <source>
        <dbReference type="ARBA" id="ARBA00022989"/>
    </source>
</evidence>
<feature type="transmembrane region" description="Helical" evidence="7">
    <location>
        <begin position="120"/>
        <end position="140"/>
    </location>
</feature>
<feature type="transmembrane region" description="Helical" evidence="7">
    <location>
        <begin position="90"/>
        <end position="108"/>
    </location>
</feature>
<dbReference type="PANTHER" id="PTHR30576">
    <property type="entry name" value="COLANIC BIOSYNTHESIS UDP-GLUCOSE LIPID CARRIER TRANSFERASE"/>
    <property type="match status" value="1"/>
</dbReference>
<proteinExistence type="inferred from homology"/>